<keyword evidence="1" id="KW-0732">Signal</keyword>
<feature type="signal peptide" evidence="1">
    <location>
        <begin position="1"/>
        <end position="30"/>
    </location>
</feature>
<sequence length="115" mass="12275">MISLNKALSASVAAIAVTATIFVGSAPAQAHDGRNAALIGGLVVGTLVGSALASDAQAYEPAPAYRSYRYPAYGGTYYSAPRHYSSGYDEGYYAPRHRHCDHDYRPVSGWDDDED</sequence>
<dbReference type="AlphaFoldDB" id="A0A176YYF1"/>
<feature type="chain" id="PRO_5008055178" evidence="1">
    <location>
        <begin position="31"/>
        <end position="115"/>
    </location>
</feature>
<comment type="caution">
    <text evidence="2">The sequence shown here is derived from an EMBL/GenBank/DDBJ whole genome shotgun (WGS) entry which is preliminary data.</text>
</comment>
<proteinExistence type="predicted"/>
<evidence type="ECO:0000313" key="2">
    <source>
        <dbReference type="EMBL" id="OAF12823.1"/>
    </source>
</evidence>
<organism evidence="2 3">
    <name type="scientific">Bradyrhizobium neotropicale</name>
    <dbReference type="NCBI Taxonomy" id="1497615"/>
    <lineage>
        <taxon>Bacteria</taxon>
        <taxon>Pseudomonadati</taxon>
        <taxon>Pseudomonadota</taxon>
        <taxon>Alphaproteobacteria</taxon>
        <taxon>Hyphomicrobiales</taxon>
        <taxon>Nitrobacteraceae</taxon>
        <taxon>Bradyrhizobium</taxon>
    </lineage>
</organism>
<dbReference type="Proteomes" id="UP000077173">
    <property type="component" value="Unassembled WGS sequence"/>
</dbReference>
<keyword evidence="3" id="KW-1185">Reference proteome</keyword>
<name>A0A176YYF1_9BRAD</name>
<evidence type="ECO:0000256" key="1">
    <source>
        <dbReference type="SAM" id="SignalP"/>
    </source>
</evidence>
<gene>
    <name evidence="2" type="ORF">AXW67_19640</name>
</gene>
<evidence type="ECO:0000313" key="3">
    <source>
        <dbReference type="Proteomes" id="UP000077173"/>
    </source>
</evidence>
<dbReference type="GeneID" id="32581419"/>
<reference evidence="2 3" key="1">
    <citation type="submission" date="2016-02" db="EMBL/GenBank/DDBJ databases">
        <title>Draft genome sequence of the strain BR 10247T Bradyrhizobium neotropicale isolated from nodules of Centrolobium paraense.</title>
        <authorList>
            <person name="Simoes-Araujo J.L."/>
            <person name="Barauna A.C."/>
            <person name="Silva K."/>
            <person name="Zilli J.E."/>
        </authorList>
    </citation>
    <scope>NUCLEOTIDE SEQUENCE [LARGE SCALE GENOMIC DNA]</scope>
    <source>
        <strain evidence="2 3">BR 10247</strain>
    </source>
</reference>
<accession>A0A176YYF1</accession>
<protein>
    <submittedName>
        <fullName evidence="2">Uncharacterized protein</fullName>
    </submittedName>
</protein>
<dbReference type="RefSeq" id="WP_063680147.1">
    <property type="nucleotide sequence ID" value="NZ_LSEF01000080.1"/>
</dbReference>
<dbReference type="EMBL" id="LSEF01000080">
    <property type="protein sequence ID" value="OAF12823.1"/>
    <property type="molecule type" value="Genomic_DNA"/>
</dbReference>